<evidence type="ECO:0008006" key="3">
    <source>
        <dbReference type="Google" id="ProtNLM"/>
    </source>
</evidence>
<reference evidence="1 2" key="1">
    <citation type="submission" date="2013-02" db="EMBL/GenBank/DDBJ databases">
        <title>The Genome Sequence of Acinetobacter johnsonii ANC 3681.</title>
        <authorList>
            <consortium name="The Broad Institute Genome Sequencing Platform"/>
            <consortium name="The Broad Institute Genome Sequencing Center for Infectious Disease"/>
            <person name="Cerqueira G."/>
            <person name="Feldgarden M."/>
            <person name="Courvalin P."/>
            <person name="Perichon B."/>
            <person name="Grillot-Courvalin C."/>
            <person name="Clermont D."/>
            <person name="Rocha E."/>
            <person name="Yoon E.-J."/>
            <person name="Nemec A."/>
            <person name="Walker B."/>
            <person name="Young S.K."/>
            <person name="Zeng Q."/>
            <person name="Gargeya S."/>
            <person name="Fitzgerald M."/>
            <person name="Haas B."/>
            <person name="Abouelleil A."/>
            <person name="Alvarado L."/>
            <person name="Arachchi H.M."/>
            <person name="Berlin A.M."/>
            <person name="Chapman S.B."/>
            <person name="Dewar J."/>
            <person name="Goldberg J."/>
            <person name="Griggs A."/>
            <person name="Gujja S."/>
            <person name="Hansen M."/>
            <person name="Howarth C."/>
            <person name="Imamovic A."/>
            <person name="Larimer J."/>
            <person name="McCowan C."/>
            <person name="Murphy C."/>
            <person name="Neiman D."/>
            <person name="Pearson M."/>
            <person name="Priest M."/>
            <person name="Roberts A."/>
            <person name="Saif S."/>
            <person name="Shea T."/>
            <person name="Sisk P."/>
            <person name="Sykes S."/>
            <person name="Wortman J."/>
            <person name="Nusbaum C."/>
            <person name="Birren B."/>
        </authorList>
    </citation>
    <scope>NUCLEOTIDE SEQUENCE [LARGE SCALE GENOMIC DNA]</scope>
    <source>
        <strain evidence="1 2">ANC 3681</strain>
    </source>
</reference>
<proteinExistence type="predicted"/>
<name>N9BHG0_ACIJO</name>
<accession>N9BHG0</accession>
<dbReference type="PATRIC" id="fig|1217662.4.peg.2524"/>
<protein>
    <recommendedName>
        <fullName evidence="3">RHS repeat-associated core domain-containing protein</fullName>
    </recommendedName>
</protein>
<comment type="caution">
    <text evidence="1">The sequence shown here is derived from an EMBL/GenBank/DDBJ whole genome shotgun (WGS) entry which is preliminary data.</text>
</comment>
<dbReference type="AlphaFoldDB" id="N9BHG0"/>
<dbReference type="HOGENOM" id="CLU_2713184_0_0_6"/>
<gene>
    <name evidence="1" type="ORF">F946_02605</name>
</gene>
<organism evidence="1 2">
    <name type="scientific">Acinetobacter johnsonii ANC 3681</name>
    <dbReference type="NCBI Taxonomy" id="1217662"/>
    <lineage>
        <taxon>Bacteria</taxon>
        <taxon>Pseudomonadati</taxon>
        <taxon>Pseudomonadota</taxon>
        <taxon>Gammaproteobacteria</taxon>
        <taxon>Moraxellales</taxon>
        <taxon>Moraxellaceae</taxon>
        <taxon>Acinetobacter</taxon>
    </lineage>
</organism>
<sequence length="72" mass="8358">MRNNNLTYLKYTGILVIPYRMVYPDGLGEWYFRDECSRVVRHIDTDAAVNKYEFGENGNLTTITQSDGDHPL</sequence>
<dbReference type="Proteomes" id="UP000018444">
    <property type="component" value="Unassembled WGS sequence"/>
</dbReference>
<evidence type="ECO:0000313" key="1">
    <source>
        <dbReference type="EMBL" id="ENV73112.1"/>
    </source>
</evidence>
<evidence type="ECO:0000313" key="2">
    <source>
        <dbReference type="Proteomes" id="UP000018444"/>
    </source>
</evidence>
<dbReference type="EMBL" id="APPZ01000007">
    <property type="protein sequence ID" value="ENV73112.1"/>
    <property type="molecule type" value="Genomic_DNA"/>
</dbReference>